<dbReference type="EMBL" id="MHFR01000041">
    <property type="protein sequence ID" value="OGW97522.1"/>
    <property type="molecule type" value="Genomic_DNA"/>
</dbReference>
<evidence type="ECO:0000259" key="1">
    <source>
        <dbReference type="PROSITE" id="PS51154"/>
    </source>
</evidence>
<accession>A0A1G1KXH0</accession>
<dbReference type="PANTHER" id="PTHR11106:SF27">
    <property type="entry name" value="MACRO DOMAIN-CONTAINING PROTEIN"/>
    <property type="match status" value="1"/>
</dbReference>
<comment type="caution">
    <text evidence="2">The sequence shown here is derived from an EMBL/GenBank/DDBJ whole genome shotgun (WGS) entry which is preliminary data.</text>
</comment>
<reference evidence="2 3" key="1">
    <citation type="journal article" date="2016" name="Nat. Commun.">
        <title>Thousands of microbial genomes shed light on interconnected biogeochemical processes in an aquifer system.</title>
        <authorList>
            <person name="Anantharaman K."/>
            <person name="Brown C.T."/>
            <person name="Hug L.A."/>
            <person name="Sharon I."/>
            <person name="Castelle C.J."/>
            <person name="Probst A.J."/>
            <person name="Thomas B.C."/>
            <person name="Singh A."/>
            <person name="Wilkins M.J."/>
            <person name="Karaoz U."/>
            <person name="Brodie E.L."/>
            <person name="Williams K.H."/>
            <person name="Hubbard S.S."/>
            <person name="Banfield J.F."/>
        </authorList>
    </citation>
    <scope>NUCLEOTIDE SEQUENCE [LARGE SCALE GENOMIC DNA]</scope>
</reference>
<feature type="domain" description="Macro" evidence="1">
    <location>
        <begin position="1"/>
        <end position="169"/>
    </location>
</feature>
<gene>
    <name evidence="2" type="ORF">A3G33_05040</name>
</gene>
<dbReference type="Proteomes" id="UP000178187">
    <property type="component" value="Unassembled WGS sequence"/>
</dbReference>
<dbReference type="AlphaFoldDB" id="A0A1G1KXH0"/>
<dbReference type="Pfam" id="PF01661">
    <property type="entry name" value="Macro"/>
    <property type="match status" value="1"/>
</dbReference>
<proteinExistence type="predicted"/>
<dbReference type="InterPro" id="IPR002589">
    <property type="entry name" value="Macro_dom"/>
</dbReference>
<evidence type="ECO:0000313" key="3">
    <source>
        <dbReference type="Proteomes" id="UP000178187"/>
    </source>
</evidence>
<dbReference type="SUPFAM" id="SSF52949">
    <property type="entry name" value="Macro domain-like"/>
    <property type="match status" value="1"/>
</dbReference>
<name>A0A1G1KXH0_9BACT</name>
<dbReference type="NCBIfam" id="NF001664">
    <property type="entry name" value="PRK00431.1-6"/>
    <property type="match status" value="1"/>
</dbReference>
<protein>
    <submittedName>
        <fullName evidence="2">O-acetyl-ADP-ribose deacetylase</fullName>
    </submittedName>
</protein>
<evidence type="ECO:0000313" key="2">
    <source>
        <dbReference type="EMBL" id="OGW97522.1"/>
    </source>
</evidence>
<dbReference type="PANTHER" id="PTHR11106">
    <property type="entry name" value="GANGLIOSIDE INDUCED DIFFERENTIATION ASSOCIATED PROTEIN 2-RELATED"/>
    <property type="match status" value="1"/>
</dbReference>
<organism evidence="2 3">
    <name type="scientific">Candidatus Danuiimicrobium aquiferis</name>
    <dbReference type="NCBI Taxonomy" id="1801832"/>
    <lineage>
        <taxon>Bacteria</taxon>
        <taxon>Pseudomonadati</taxon>
        <taxon>Candidatus Omnitrophota</taxon>
        <taxon>Candidatus Danuiimicrobium</taxon>
    </lineage>
</organism>
<dbReference type="SMART" id="SM00506">
    <property type="entry name" value="A1pp"/>
    <property type="match status" value="1"/>
</dbReference>
<sequence>MAIEIVKGDITFEQTEAIANAANSRLAGGGGVDGAIHRAGGPAIMQELKKKYDTCLTGHAVITGGGKLKAKYVIHAVGPVYSGKSKDAELLAGAYRTSLELCTQHQISSVSFPSISTGAYGYPVREAARVAVRTVREYLNTHPEIKLVRFVLFDEETFKTYQEALAFNGNAQSL</sequence>
<dbReference type="InterPro" id="IPR043472">
    <property type="entry name" value="Macro_dom-like"/>
</dbReference>
<dbReference type="Gene3D" id="3.40.220.10">
    <property type="entry name" value="Leucine Aminopeptidase, subunit E, domain 1"/>
    <property type="match status" value="1"/>
</dbReference>
<dbReference type="CDD" id="cd02908">
    <property type="entry name" value="Macro_OAADPr_deacetylase"/>
    <property type="match status" value="1"/>
</dbReference>
<dbReference type="PROSITE" id="PS51154">
    <property type="entry name" value="MACRO"/>
    <property type="match status" value="1"/>
</dbReference>